<keyword evidence="5" id="KW-0560">Oxidoreductase</keyword>
<name>A0A1H9PMS4_9BACI</name>
<dbReference type="InterPro" id="IPR029479">
    <property type="entry name" value="Nitroreductase"/>
</dbReference>
<keyword evidence="3" id="KW-0285">Flavoprotein</keyword>
<dbReference type="SUPFAM" id="SSF55469">
    <property type="entry name" value="FMN-dependent nitroreductase-like"/>
    <property type="match status" value="1"/>
</dbReference>
<dbReference type="OrthoDB" id="9804207at2"/>
<evidence type="ECO:0000256" key="5">
    <source>
        <dbReference type="ARBA" id="ARBA00023002"/>
    </source>
</evidence>
<evidence type="ECO:0000313" key="7">
    <source>
        <dbReference type="EMBL" id="SER49494.1"/>
    </source>
</evidence>
<evidence type="ECO:0000256" key="4">
    <source>
        <dbReference type="ARBA" id="ARBA00022643"/>
    </source>
</evidence>
<keyword evidence="8" id="KW-1185">Reference proteome</keyword>
<reference evidence="7 8" key="1">
    <citation type="submission" date="2016-10" db="EMBL/GenBank/DDBJ databases">
        <authorList>
            <person name="de Groot N.N."/>
        </authorList>
    </citation>
    <scope>NUCLEOTIDE SEQUENCE [LARGE SCALE GENOMIC DNA]</scope>
    <source>
        <strain evidence="7 8">CGMCC 1.7727</strain>
    </source>
</reference>
<comment type="cofactor">
    <cofactor evidence="1">
        <name>FMN</name>
        <dbReference type="ChEBI" id="CHEBI:58210"/>
    </cofactor>
</comment>
<protein>
    <submittedName>
        <fullName evidence="7">Nitroreductase</fullName>
    </submittedName>
</protein>
<gene>
    <name evidence="7" type="ORF">SAMN04487944_10574</name>
</gene>
<dbReference type="Gene3D" id="3.40.109.10">
    <property type="entry name" value="NADH Oxidase"/>
    <property type="match status" value="1"/>
</dbReference>
<evidence type="ECO:0000256" key="2">
    <source>
        <dbReference type="ARBA" id="ARBA00007118"/>
    </source>
</evidence>
<proteinExistence type="inferred from homology"/>
<dbReference type="AlphaFoldDB" id="A0A1H9PMS4"/>
<accession>A0A1H9PMS4</accession>
<dbReference type="PANTHER" id="PTHR43673">
    <property type="entry name" value="NAD(P)H NITROREDUCTASE YDGI-RELATED"/>
    <property type="match status" value="1"/>
</dbReference>
<sequence length="173" mass="19476">MNVLDAIKSRREITKYEERAIEDDVLERVIDATYYAPTGNNLPSKDIIIVTDSDKLVSLKDTTPFMPWIADAKAAIVITGRPDISKYWLQDTSIAAGYTWLEAVNQGLGAAFGAIYHAEDAEESQRRESHARKVLGIPEDRRVVAIIGMGYPAEIKPPKELLPREEMVHYNKF</sequence>
<evidence type="ECO:0000256" key="3">
    <source>
        <dbReference type="ARBA" id="ARBA00022630"/>
    </source>
</evidence>
<evidence type="ECO:0000256" key="1">
    <source>
        <dbReference type="ARBA" id="ARBA00001917"/>
    </source>
</evidence>
<feature type="domain" description="Nitroreductase" evidence="6">
    <location>
        <begin position="7"/>
        <end position="58"/>
    </location>
</feature>
<dbReference type="PANTHER" id="PTHR43673:SF2">
    <property type="entry name" value="NITROREDUCTASE"/>
    <property type="match status" value="1"/>
</dbReference>
<evidence type="ECO:0000313" key="8">
    <source>
        <dbReference type="Proteomes" id="UP000199687"/>
    </source>
</evidence>
<evidence type="ECO:0000259" key="6">
    <source>
        <dbReference type="Pfam" id="PF00881"/>
    </source>
</evidence>
<keyword evidence="4" id="KW-0288">FMN</keyword>
<dbReference type="Proteomes" id="UP000199687">
    <property type="component" value="Unassembled WGS sequence"/>
</dbReference>
<feature type="domain" description="Nitroreductase" evidence="6">
    <location>
        <begin position="66"/>
        <end position="151"/>
    </location>
</feature>
<dbReference type="EMBL" id="FOGL01000005">
    <property type="protein sequence ID" value="SER49494.1"/>
    <property type="molecule type" value="Genomic_DNA"/>
</dbReference>
<dbReference type="STRING" id="531814.SAMN04487944_10574"/>
<dbReference type="Pfam" id="PF00881">
    <property type="entry name" value="Nitroreductase"/>
    <property type="match status" value="2"/>
</dbReference>
<comment type="similarity">
    <text evidence="2">Belongs to the nitroreductase family.</text>
</comment>
<dbReference type="InterPro" id="IPR000415">
    <property type="entry name" value="Nitroreductase-like"/>
</dbReference>
<dbReference type="RefSeq" id="WP_089740145.1">
    <property type="nucleotide sequence ID" value="NZ_FOGL01000005.1"/>
</dbReference>
<organism evidence="7 8">
    <name type="scientific">Gracilibacillus ureilyticus</name>
    <dbReference type="NCBI Taxonomy" id="531814"/>
    <lineage>
        <taxon>Bacteria</taxon>
        <taxon>Bacillati</taxon>
        <taxon>Bacillota</taxon>
        <taxon>Bacilli</taxon>
        <taxon>Bacillales</taxon>
        <taxon>Bacillaceae</taxon>
        <taxon>Gracilibacillus</taxon>
    </lineage>
</organism>
<dbReference type="GO" id="GO:0016491">
    <property type="term" value="F:oxidoreductase activity"/>
    <property type="evidence" value="ECO:0007669"/>
    <property type="project" value="UniProtKB-KW"/>
</dbReference>